<dbReference type="EMBL" id="CAJVCH010170370">
    <property type="protein sequence ID" value="CAG7728907.1"/>
    <property type="molecule type" value="Genomic_DNA"/>
</dbReference>
<proteinExistence type="inferred from homology"/>
<dbReference type="InterPro" id="IPR001254">
    <property type="entry name" value="Trypsin_dom"/>
</dbReference>
<comment type="caution">
    <text evidence="4">The sequence shown here is derived from an EMBL/GenBank/DDBJ whole genome shotgun (WGS) entry which is preliminary data.</text>
</comment>
<evidence type="ECO:0000313" key="5">
    <source>
        <dbReference type="Proteomes" id="UP000708208"/>
    </source>
</evidence>
<gene>
    <name evidence="4" type="ORF">AFUS01_LOCUS17655</name>
</gene>
<feature type="domain" description="Peptidase S1" evidence="3">
    <location>
        <begin position="32"/>
        <end position="286"/>
    </location>
</feature>
<keyword evidence="1" id="KW-1015">Disulfide bond</keyword>
<accession>A0A8J2JYH7</accession>
<organism evidence="4 5">
    <name type="scientific">Allacma fusca</name>
    <dbReference type="NCBI Taxonomy" id="39272"/>
    <lineage>
        <taxon>Eukaryota</taxon>
        <taxon>Metazoa</taxon>
        <taxon>Ecdysozoa</taxon>
        <taxon>Arthropoda</taxon>
        <taxon>Hexapoda</taxon>
        <taxon>Collembola</taxon>
        <taxon>Symphypleona</taxon>
        <taxon>Sminthuridae</taxon>
        <taxon>Allacma</taxon>
    </lineage>
</organism>
<dbReference type="Pfam" id="PF00089">
    <property type="entry name" value="Trypsin"/>
    <property type="match status" value="1"/>
</dbReference>
<evidence type="ECO:0000259" key="3">
    <source>
        <dbReference type="PROSITE" id="PS50240"/>
    </source>
</evidence>
<evidence type="ECO:0000256" key="1">
    <source>
        <dbReference type="ARBA" id="ARBA00023157"/>
    </source>
</evidence>
<reference evidence="4" key="1">
    <citation type="submission" date="2021-06" db="EMBL/GenBank/DDBJ databases">
        <authorList>
            <person name="Hodson N. C."/>
            <person name="Mongue J. A."/>
            <person name="Jaron S. K."/>
        </authorList>
    </citation>
    <scope>NUCLEOTIDE SEQUENCE</scope>
</reference>
<dbReference type="PANTHER" id="PTHR24256">
    <property type="entry name" value="TRYPTASE-RELATED"/>
    <property type="match status" value="1"/>
</dbReference>
<dbReference type="PROSITE" id="PS00134">
    <property type="entry name" value="TRYPSIN_HIS"/>
    <property type="match status" value="1"/>
</dbReference>
<dbReference type="AlphaFoldDB" id="A0A8J2JYH7"/>
<name>A0A8J2JYH7_9HEXA</name>
<dbReference type="Proteomes" id="UP000708208">
    <property type="component" value="Unassembled WGS sequence"/>
</dbReference>
<dbReference type="GO" id="GO:0006508">
    <property type="term" value="P:proteolysis"/>
    <property type="evidence" value="ECO:0007669"/>
    <property type="project" value="InterPro"/>
</dbReference>
<evidence type="ECO:0000313" key="4">
    <source>
        <dbReference type="EMBL" id="CAG7728907.1"/>
    </source>
</evidence>
<dbReference type="InterPro" id="IPR051487">
    <property type="entry name" value="Ser/Thr_Proteases_Immune/Dev"/>
</dbReference>
<dbReference type="CDD" id="cd00190">
    <property type="entry name" value="Tryp_SPc"/>
    <property type="match status" value="1"/>
</dbReference>
<dbReference type="FunFam" id="2.40.10.10:FF:000068">
    <property type="entry name" value="transmembrane protease serine 2"/>
    <property type="match status" value="1"/>
</dbReference>
<dbReference type="GO" id="GO:0004252">
    <property type="term" value="F:serine-type endopeptidase activity"/>
    <property type="evidence" value="ECO:0007669"/>
    <property type="project" value="InterPro"/>
</dbReference>
<dbReference type="PROSITE" id="PS50240">
    <property type="entry name" value="TRYPSIN_DOM"/>
    <property type="match status" value="1"/>
</dbReference>
<evidence type="ECO:0000256" key="2">
    <source>
        <dbReference type="ARBA" id="ARBA00024195"/>
    </source>
</evidence>
<comment type="similarity">
    <text evidence="2">Belongs to the peptidase S1 family. CLIP subfamily.</text>
</comment>
<dbReference type="OrthoDB" id="6380398at2759"/>
<sequence>MKCYDHKTWKPSRNLSCRPDCGLLDDEVQPYVVQGMEVNSKKLFPWHAAILRKNADGTCVHICGATLIERNVLLTAGHCTTNEECLPYNTTTLQIVINSALSSTNLSQYSKENPEDVFEVEEIFRPWSFNLKTLKSDIAIIKLMTPVTYTETVKPICYLLKKFNRIPPFNITGTVPGFGVTERGEVSSKLKYVHMAVVPKQDCGTISDDTFCAKSNQEGGSLCYGDSGGGFVLPSGGKDEVTKYLLKGIASGHNRPKGRQCDQSSHSISSFTHLDSHSEWLLTVLQNIYSEFDD</sequence>
<keyword evidence="5" id="KW-1185">Reference proteome</keyword>
<dbReference type="InterPro" id="IPR018114">
    <property type="entry name" value="TRYPSIN_HIS"/>
</dbReference>
<protein>
    <recommendedName>
        <fullName evidence="3">Peptidase S1 domain-containing protein</fullName>
    </recommendedName>
</protein>
<dbReference type="SMART" id="SM00020">
    <property type="entry name" value="Tryp_SPc"/>
    <property type="match status" value="1"/>
</dbReference>